<dbReference type="EMBL" id="CP114767">
    <property type="protein sequence ID" value="WBA40137.1"/>
    <property type="molecule type" value="Genomic_DNA"/>
</dbReference>
<gene>
    <name evidence="2" type="ORF">O3303_09840</name>
</gene>
<reference evidence="2 3" key="1">
    <citation type="submission" date="2022-12" db="EMBL/GenBank/DDBJ databases">
        <title>Hymenobacter canadensis sp. nov. isolated from lake water of the Cambridge Bay, Canada.</title>
        <authorList>
            <person name="Kim W.H."/>
            <person name="Lee Y.M."/>
        </authorList>
    </citation>
    <scope>NUCLEOTIDE SEQUENCE [LARGE SCALE GENOMIC DNA]</scope>
    <source>
        <strain evidence="2 3">PAMC 29467</strain>
    </source>
</reference>
<name>A0ABY7LJQ7_9BACT</name>
<proteinExistence type="predicted"/>
<dbReference type="Proteomes" id="UP001211005">
    <property type="component" value="Chromosome"/>
</dbReference>
<dbReference type="PANTHER" id="PTHR43610:SF1">
    <property type="entry name" value="N-ACETYLTRANSFERASE DOMAIN-CONTAINING PROTEIN"/>
    <property type="match status" value="1"/>
</dbReference>
<accession>A0ABY7LJQ7</accession>
<keyword evidence="3" id="KW-1185">Reference proteome</keyword>
<dbReference type="SUPFAM" id="SSF55729">
    <property type="entry name" value="Acyl-CoA N-acyltransferases (Nat)"/>
    <property type="match status" value="1"/>
</dbReference>
<feature type="domain" description="N-acetyltransferase" evidence="1">
    <location>
        <begin position="16"/>
        <end position="149"/>
    </location>
</feature>
<protein>
    <submittedName>
        <fullName evidence="2">GNAT family N-acetyltransferase</fullName>
    </submittedName>
</protein>
<dbReference type="Pfam" id="PF13302">
    <property type="entry name" value="Acetyltransf_3"/>
    <property type="match status" value="1"/>
</dbReference>
<sequence length="183" mass="20940">MTTPFSLQPTLETDSLRLLPLQEPDFAELYAVAADPRVWEQHPNKDRWQEPVFRNFFEGAIQSQGAFKVVDKATNVTLGSTRLYDYSTEDNSLLIGYTFYGTQSWGKGINLAVKRLLLDYAFQFVDTVRFHIGAENVRSQIAIQRLGARKVAEQEVAYYGEPAKLNFVFEITKREWTAYPVSS</sequence>
<evidence type="ECO:0000313" key="3">
    <source>
        <dbReference type="Proteomes" id="UP001211005"/>
    </source>
</evidence>
<evidence type="ECO:0000259" key="1">
    <source>
        <dbReference type="Pfam" id="PF13302"/>
    </source>
</evidence>
<evidence type="ECO:0000313" key="2">
    <source>
        <dbReference type="EMBL" id="WBA40137.1"/>
    </source>
</evidence>
<dbReference type="Gene3D" id="3.40.630.30">
    <property type="match status" value="1"/>
</dbReference>
<dbReference type="PANTHER" id="PTHR43610">
    <property type="entry name" value="BLL6696 PROTEIN"/>
    <property type="match status" value="1"/>
</dbReference>
<dbReference type="InterPro" id="IPR016181">
    <property type="entry name" value="Acyl_CoA_acyltransferase"/>
</dbReference>
<dbReference type="InterPro" id="IPR000182">
    <property type="entry name" value="GNAT_dom"/>
</dbReference>
<dbReference type="RefSeq" id="WP_269558250.1">
    <property type="nucleotide sequence ID" value="NZ_CP114767.1"/>
</dbReference>
<organism evidence="2 3">
    <name type="scientific">Hymenobacter canadensis</name>
    <dbReference type="NCBI Taxonomy" id="2999067"/>
    <lineage>
        <taxon>Bacteria</taxon>
        <taxon>Pseudomonadati</taxon>
        <taxon>Bacteroidota</taxon>
        <taxon>Cytophagia</taxon>
        <taxon>Cytophagales</taxon>
        <taxon>Hymenobacteraceae</taxon>
        <taxon>Hymenobacter</taxon>
    </lineage>
</organism>